<dbReference type="EC" id="2.7.7.7" evidence="1"/>
<evidence type="ECO:0000256" key="4">
    <source>
        <dbReference type="ARBA" id="ARBA00022722"/>
    </source>
</evidence>
<dbReference type="InterPro" id="IPR023211">
    <property type="entry name" value="DNA_pol_palm_dom_sf"/>
</dbReference>
<dbReference type="PANTHER" id="PTHR10322">
    <property type="entry name" value="DNA POLYMERASE CATALYTIC SUBUNIT"/>
    <property type="match status" value="1"/>
</dbReference>
<accession>A0A6G8R5S6</accession>
<dbReference type="GO" id="GO:0003677">
    <property type="term" value="F:DNA binding"/>
    <property type="evidence" value="ECO:0007669"/>
    <property type="project" value="UniProtKB-KW"/>
</dbReference>
<organism evidence="10 11">
    <name type="scientific">Synechococcus phage S-N03</name>
    <dbReference type="NCBI Taxonomy" id="2718943"/>
    <lineage>
        <taxon>Viruses</taxon>
        <taxon>Duplodnaviria</taxon>
        <taxon>Heunggongvirae</taxon>
        <taxon>Uroviricota</taxon>
        <taxon>Caudoviricetes</taxon>
        <taxon>Pantevenvirales</taxon>
        <taxon>Kyanoviridae</taxon>
        <taxon>Huanghaivirus</taxon>
        <taxon>Huanghaivirus snothree</taxon>
    </lineage>
</organism>
<dbReference type="GO" id="GO:0016787">
    <property type="term" value="F:hydrolase activity"/>
    <property type="evidence" value="ECO:0007669"/>
    <property type="project" value="UniProtKB-KW"/>
</dbReference>
<evidence type="ECO:0000313" key="11">
    <source>
        <dbReference type="Proteomes" id="UP000502617"/>
    </source>
</evidence>
<evidence type="ECO:0000256" key="8">
    <source>
        <dbReference type="ARBA" id="ARBA00049244"/>
    </source>
</evidence>
<dbReference type="KEGG" id="vg:77945289"/>
<dbReference type="Proteomes" id="UP000502617">
    <property type="component" value="Segment"/>
</dbReference>
<keyword evidence="3" id="KW-0548">Nucleotidyltransferase</keyword>
<keyword evidence="7" id="KW-0238">DNA-binding</keyword>
<keyword evidence="5" id="KW-0378">Hydrolase</keyword>
<dbReference type="Pfam" id="PF00136">
    <property type="entry name" value="DNA_pol_B"/>
    <property type="match status" value="1"/>
</dbReference>
<keyword evidence="6" id="KW-0239">DNA-directed DNA polymerase</keyword>
<evidence type="ECO:0000256" key="5">
    <source>
        <dbReference type="ARBA" id="ARBA00022801"/>
    </source>
</evidence>
<dbReference type="GO" id="GO:0004518">
    <property type="term" value="F:nuclease activity"/>
    <property type="evidence" value="ECO:0007669"/>
    <property type="project" value="UniProtKB-KW"/>
</dbReference>
<dbReference type="InterPro" id="IPR006134">
    <property type="entry name" value="DNA-dir_DNA_pol_B_multi_dom"/>
</dbReference>
<name>A0A6G8R5S6_9CAUD</name>
<dbReference type="SUPFAM" id="SSF56672">
    <property type="entry name" value="DNA/RNA polymerases"/>
    <property type="match status" value="1"/>
</dbReference>
<feature type="domain" description="DNA-directed DNA polymerase family B multifunctional" evidence="9">
    <location>
        <begin position="15"/>
        <end position="103"/>
    </location>
</feature>
<keyword evidence="2" id="KW-0808">Transferase</keyword>
<dbReference type="InterPro" id="IPR043502">
    <property type="entry name" value="DNA/RNA_pol_sf"/>
</dbReference>
<dbReference type="Gene3D" id="3.90.1600.10">
    <property type="entry name" value="Palm domain of DNA polymerase"/>
    <property type="match status" value="1"/>
</dbReference>
<dbReference type="InterPro" id="IPR050240">
    <property type="entry name" value="DNA_pol_type-B"/>
</dbReference>
<protein>
    <recommendedName>
        <fullName evidence="1">DNA-directed DNA polymerase</fullName>
        <ecNumber evidence="1">2.7.7.7</ecNumber>
    </recommendedName>
</protein>
<comment type="catalytic activity">
    <reaction evidence="8">
        <text>DNA(n) + a 2'-deoxyribonucleoside 5'-triphosphate = DNA(n+1) + diphosphate</text>
        <dbReference type="Rhea" id="RHEA:22508"/>
        <dbReference type="Rhea" id="RHEA-COMP:17339"/>
        <dbReference type="Rhea" id="RHEA-COMP:17340"/>
        <dbReference type="ChEBI" id="CHEBI:33019"/>
        <dbReference type="ChEBI" id="CHEBI:61560"/>
        <dbReference type="ChEBI" id="CHEBI:173112"/>
        <dbReference type="EC" id="2.7.7.7"/>
    </reaction>
</comment>
<dbReference type="GO" id="GO:0003887">
    <property type="term" value="F:DNA-directed DNA polymerase activity"/>
    <property type="evidence" value="ECO:0007669"/>
    <property type="project" value="UniProtKB-KW"/>
</dbReference>
<dbReference type="EMBL" id="MT162466">
    <property type="protein sequence ID" value="QIN96755.1"/>
    <property type="molecule type" value="Genomic_DNA"/>
</dbReference>
<reference evidence="10 11" key="1">
    <citation type="submission" date="2020-03" db="EMBL/GenBank/DDBJ databases">
        <title>The Isolation and Genome Sequence of a Novel Cyanophage S-N03 from the Huanghai Sea, China.</title>
        <authorList>
            <person name="Jiang T."/>
        </authorList>
    </citation>
    <scope>NUCLEOTIDE SEQUENCE [LARGE SCALE GENOMIC DNA]</scope>
</reference>
<dbReference type="GeneID" id="77945289"/>
<evidence type="ECO:0000256" key="1">
    <source>
        <dbReference type="ARBA" id="ARBA00012417"/>
    </source>
</evidence>
<evidence type="ECO:0000259" key="9">
    <source>
        <dbReference type="Pfam" id="PF00136"/>
    </source>
</evidence>
<dbReference type="Gene3D" id="1.20.1280.300">
    <property type="match status" value="1"/>
</dbReference>
<evidence type="ECO:0000256" key="2">
    <source>
        <dbReference type="ARBA" id="ARBA00022679"/>
    </source>
</evidence>
<keyword evidence="11" id="KW-1185">Reference proteome</keyword>
<dbReference type="PANTHER" id="PTHR10322:SF23">
    <property type="entry name" value="DNA POLYMERASE DELTA CATALYTIC SUBUNIT"/>
    <property type="match status" value="1"/>
</dbReference>
<dbReference type="GO" id="GO:0000166">
    <property type="term" value="F:nucleotide binding"/>
    <property type="evidence" value="ECO:0007669"/>
    <property type="project" value="InterPro"/>
</dbReference>
<evidence type="ECO:0000256" key="3">
    <source>
        <dbReference type="ARBA" id="ARBA00022695"/>
    </source>
</evidence>
<evidence type="ECO:0000313" key="10">
    <source>
        <dbReference type="EMBL" id="QIN96755.1"/>
    </source>
</evidence>
<dbReference type="GO" id="GO:0006261">
    <property type="term" value="P:DNA-templated DNA replication"/>
    <property type="evidence" value="ECO:0007669"/>
    <property type="project" value="TreeGrafter"/>
</dbReference>
<proteinExistence type="predicted"/>
<evidence type="ECO:0000256" key="6">
    <source>
        <dbReference type="ARBA" id="ARBA00022932"/>
    </source>
</evidence>
<dbReference type="Gene3D" id="3.40.1820.10">
    <property type="entry name" value="DnaQ-like 3'-5' exonuclease"/>
    <property type="match status" value="1"/>
</dbReference>
<keyword evidence="4" id="KW-0540">Nuclease</keyword>
<evidence type="ECO:0000256" key="7">
    <source>
        <dbReference type="ARBA" id="ARBA00023125"/>
    </source>
</evidence>
<sequence>MDLTSLSNEDLLALKEKTEKEVTKYNNFQMARKIQINSLYGALGNQYFRHYRLDNAEAITLTGQVAIRWIERKVNEFCNQALKTEGRDYVIASDTDSIYINLGDLVSAVVPEGTPVERTVDVLNKFCEGKIVPFIDRSYDELSDYMNCMEKTLVMKRECIAEKGIWTAKKRYMLNVWDNEGVRYKTPSLKMMGIEAVKSSTPAPCRTYIKESIDIIMSGTEEDLIAYIEEKRKEHSKLPVEEIAFPRGCNNLMKFADPVTLYRKSTPIHVRGSLLHNHYLKKHNITHKYNIINDGEKIKFCFLKKPNPVGENVMSFMAKLPHEFGLEKYLDYETMFEKGFIDPLRAILDVIGWRTEKVATLEDFFS</sequence>
<dbReference type="RefSeq" id="YP_010669135.1">
    <property type="nucleotide sequence ID" value="NC_070959.1"/>
</dbReference>